<reference evidence="2 3" key="3">
    <citation type="journal article" date="2013" name="Rice">
        <title>Improvement of the Oryza sativa Nipponbare reference genome using next generation sequence and optical map data.</title>
        <authorList>
            <person name="Kawahara Y."/>
            <person name="de la Bastide M."/>
            <person name="Hamilton J.P."/>
            <person name="Kanamori H."/>
            <person name="McCombie W.R."/>
            <person name="Ouyang S."/>
            <person name="Schwartz D.C."/>
            <person name="Tanaka T."/>
            <person name="Wu J."/>
            <person name="Zhou S."/>
            <person name="Childs K.L."/>
            <person name="Davidson R.M."/>
            <person name="Lin H."/>
            <person name="Quesada-Ocampo L."/>
            <person name="Vaillancourt B."/>
            <person name="Sakai H."/>
            <person name="Lee S.S."/>
            <person name="Kim J."/>
            <person name="Numa H."/>
            <person name="Itoh T."/>
            <person name="Buell C.R."/>
            <person name="Matsumoto T."/>
        </authorList>
    </citation>
    <scope>NUCLEOTIDE SEQUENCE [LARGE SCALE GENOMIC DNA]</scope>
    <source>
        <strain evidence="3">cv. Nipponbare</strain>
    </source>
</reference>
<dbReference type="AlphaFoldDB" id="A0A0P0XTL4"/>
<reference evidence="2 3" key="2">
    <citation type="journal article" date="2013" name="Plant Cell Physiol.">
        <title>Rice Annotation Project Database (RAP-DB): an integrative and interactive database for rice genomics.</title>
        <authorList>
            <person name="Sakai H."/>
            <person name="Lee S.S."/>
            <person name="Tanaka T."/>
            <person name="Numa H."/>
            <person name="Kim J."/>
            <person name="Kawahara Y."/>
            <person name="Wakimoto H."/>
            <person name="Yang C.C."/>
            <person name="Iwamoto M."/>
            <person name="Abe T."/>
            <person name="Yamada Y."/>
            <person name="Muto A."/>
            <person name="Inokuchi H."/>
            <person name="Ikemura T."/>
            <person name="Matsumoto T."/>
            <person name="Sasaki T."/>
            <person name="Itoh T."/>
        </authorList>
    </citation>
    <scope>NUCLEOTIDE SEQUENCE [LARGE SCALE GENOMIC DNA]</scope>
    <source>
        <strain evidence="3">cv. Nipponbare</strain>
    </source>
</reference>
<name>A0A0P0XTL4_ORYSJ</name>
<dbReference type="EMBL" id="AP014966">
    <property type="protein sequence ID" value="BAT10360.1"/>
    <property type="molecule type" value="Genomic_DNA"/>
</dbReference>
<evidence type="ECO:0000313" key="2">
    <source>
        <dbReference type="EMBL" id="BAT10360.1"/>
    </source>
</evidence>
<organism evidence="2 3">
    <name type="scientific">Oryza sativa subsp. japonica</name>
    <name type="common">Rice</name>
    <dbReference type="NCBI Taxonomy" id="39947"/>
    <lineage>
        <taxon>Eukaryota</taxon>
        <taxon>Viridiplantae</taxon>
        <taxon>Streptophyta</taxon>
        <taxon>Embryophyta</taxon>
        <taxon>Tracheophyta</taxon>
        <taxon>Spermatophyta</taxon>
        <taxon>Magnoliopsida</taxon>
        <taxon>Liliopsida</taxon>
        <taxon>Poales</taxon>
        <taxon>Poaceae</taxon>
        <taxon>BOP clade</taxon>
        <taxon>Oryzoideae</taxon>
        <taxon>Oryzeae</taxon>
        <taxon>Oryzinae</taxon>
        <taxon>Oryza</taxon>
        <taxon>Oryza sativa</taxon>
    </lineage>
</organism>
<feature type="compositionally biased region" description="Basic and acidic residues" evidence="1">
    <location>
        <begin position="75"/>
        <end position="98"/>
    </location>
</feature>
<protein>
    <submittedName>
        <fullName evidence="2">Os10g0330675 protein</fullName>
    </submittedName>
</protein>
<reference evidence="3" key="1">
    <citation type="journal article" date="2005" name="Nature">
        <title>The map-based sequence of the rice genome.</title>
        <authorList>
            <consortium name="International rice genome sequencing project (IRGSP)"/>
            <person name="Matsumoto T."/>
            <person name="Wu J."/>
            <person name="Kanamori H."/>
            <person name="Katayose Y."/>
            <person name="Fujisawa M."/>
            <person name="Namiki N."/>
            <person name="Mizuno H."/>
            <person name="Yamamoto K."/>
            <person name="Antonio B.A."/>
            <person name="Baba T."/>
            <person name="Sakata K."/>
            <person name="Nagamura Y."/>
            <person name="Aoki H."/>
            <person name="Arikawa K."/>
            <person name="Arita K."/>
            <person name="Bito T."/>
            <person name="Chiden Y."/>
            <person name="Fujitsuka N."/>
            <person name="Fukunaka R."/>
            <person name="Hamada M."/>
            <person name="Harada C."/>
            <person name="Hayashi A."/>
            <person name="Hijishita S."/>
            <person name="Honda M."/>
            <person name="Hosokawa S."/>
            <person name="Ichikawa Y."/>
            <person name="Idonuma A."/>
            <person name="Iijima M."/>
            <person name="Ikeda M."/>
            <person name="Ikeno M."/>
            <person name="Ito K."/>
            <person name="Ito S."/>
            <person name="Ito T."/>
            <person name="Ito Y."/>
            <person name="Ito Y."/>
            <person name="Iwabuchi A."/>
            <person name="Kamiya K."/>
            <person name="Karasawa W."/>
            <person name="Kurita K."/>
            <person name="Katagiri S."/>
            <person name="Kikuta A."/>
            <person name="Kobayashi H."/>
            <person name="Kobayashi N."/>
            <person name="Machita K."/>
            <person name="Maehara T."/>
            <person name="Masukawa M."/>
            <person name="Mizubayashi T."/>
            <person name="Mukai Y."/>
            <person name="Nagasaki H."/>
            <person name="Nagata Y."/>
            <person name="Naito S."/>
            <person name="Nakashima M."/>
            <person name="Nakama Y."/>
            <person name="Nakamichi Y."/>
            <person name="Nakamura M."/>
            <person name="Meguro A."/>
            <person name="Negishi M."/>
            <person name="Ohta I."/>
            <person name="Ohta T."/>
            <person name="Okamoto M."/>
            <person name="Ono N."/>
            <person name="Saji S."/>
            <person name="Sakaguchi M."/>
            <person name="Sakai K."/>
            <person name="Shibata M."/>
            <person name="Shimokawa T."/>
            <person name="Song J."/>
            <person name="Takazaki Y."/>
            <person name="Terasawa K."/>
            <person name="Tsugane M."/>
            <person name="Tsuji K."/>
            <person name="Ueda S."/>
            <person name="Waki K."/>
            <person name="Yamagata H."/>
            <person name="Yamamoto M."/>
            <person name="Yamamoto S."/>
            <person name="Yamane H."/>
            <person name="Yoshiki S."/>
            <person name="Yoshihara R."/>
            <person name="Yukawa K."/>
            <person name="Zhong H."/>
            <person name="Yano M."/>
            <person name="Yuan Q."/>
            <person name="Ouyang S."/>
            <person name="Liu J."/>
            <person name="Jones K.M."/>
            <person name="Gansberger K."/>
            <person name="Moffat K."/>
            <person name="Hill J."/>
            <person name="Bera J."/>
            <person name="Fadrosh D."/>
            <person name="Jin S."/>
            <person name="Johri S."/>
            <person name="Kim M."/>
            <person name="Overton L."/>
            <person name="Reardon M."/>
            <person name="Tsitrin T."/>
            <person name="Vuong H."/>
            <person name="Weaver B."/>
            <person name="Ciecko A."/>
            <person name="Tallon L."/>
            <person name="Jackson J."/>
            <person name="Pai G."/>
            <person name="Aken S.V."/>
            <person name="Utterback T."/>
            <person name="Reidmuller S."/>
            <person name="Feldblyum T."/>
            <person name="Hsiao J."/>
            <person name="Zismann V."/>
            <person name="Iobst S."/>
            <person name="de Vazeille A.R."/>
            <person name="Buell C.R."/>
            <person name="Ying K."/>
            <person name="Li Y."/>
            <person name="Lu T."/>
            <person name="Huang Y."/>
            <person name="Zhao Q."/>
            <person name="Feng Q."/>
            <person name="Zhang L."/>
            <person name="Zhu J."/>
            <person name="Weng Q."/>
            <person name="Mu J."/>
            <person name="Lu Y."/>
            <person name="Fan D."/>
            <person name="Liu Y."/>
            <person name="Guan J."/>
            <person name="Zhang Y."/>
            <person name="Yu S."/>
            <person name="Liu X."/>
            <person name="Zhang Y."/>
            <person name="Hong G."/>
            <person name="Han B."/>
            <person name="Choisne N."/>
            <person name="Demange N."/>
            <person name="Orjeda G."/>
            <person name="Samain S."/>
            <person name="Cattolico L."/>
            <person name="Pelletier E."/>
            <person name="Couloux A."/>
            <person name="Segurens B."/>
            <person name="Wincker P."/>
            <person name="D'Hont A."/>
            <person name="Scarpelli C."/>
            <person name="Weissenbach J."/>
            <person name="Salanoubat M."/>
            <person name="Quetier F."/>
            <person name="Yu Y."/>
            <person name="Kim H.R."/>
            <person name="Rambo T."/>
            <person name="Currie J."/>
            <person name="Collura K."/>
            <person name="Luo M."/>
            <person name="Yang T."/>
            <person name="Ammiraju J.S.S."/>
            <person name="Engler F."/>
            <person name="Soderlund C."/>
            <person name="Wing R.A."/>
            <person name="Palmer L.E."/>
            <person name="de la Bastide M."/>
            <person name="Spiegel L."/>
            <person name="Nascimento L."/>
            <person name="Zutavern T."/>
            <person name="O'Shaughnessy A."/>
            <person name="Dike S."/>
            <person name="Dedhia N."/>
            <person name="Preston R."/>
            <person name="Balija V."/>
            <person name="McCombie W.R."/>
            <person name="Chow T."/>
            <person name="Chen H."/>
            <person name="Chung M."/>
            <person name="Chen C."/>
            <person name="Shaw J."/>
            <person name="Wu H."/>
            <person name="Hsiao K."/>
            <person name="Chao Y."/>
            <person name="Chu M."/>
            <person name="Cheng C."/>
            <person name="Hour A."/>
            <person name="Lee P."/>
            <person name="Lin S."/>
            <person name="Lin Y."/>
            <person name="Liou J."/>
            <person name="Liu S."/>
            <person name="Hsing Y."/>
            <person name="Raghuvanshi S."/>
            <person name="Mohanty A."/>
            <person name="Bharti A.K."/>
            <person name="Gaur A."/>
            <person name="Gupta V."/>
            <person name="Kumar D."/>
            <person name="Ravi V."/>
            <person name="Vij S."/>
            <person name="Kapur A."/>
            <person name="Khurana P."/>
            <person name="Khurana P."/>
            <person name="Khurana J.P."/>
            <person name="Tyagi A.K."/>
            <person name="Gaikwad K."/>
            <person name="Singh A."/>
            <person name="Dalal V."/>
            <person name="Srivastava S."/>
            <person name="Dixit A."/>
            <person name="Pal A.K."/>
            <person name="Ghazi I.A."/>
            <person name="Yadav M."/>
            <person name="Pandit A."/>
            <person name="Bhargava A."/>
            <person name="Sureshbabu K."/>
            <person name="Batra K."/>
            <person name="Sharma T.R."/>
            <person name="Mohapatra T."/>
            <person name="Singh N.K."/>
            <person name="Messing J."/>
            <person name="Nelson A.B."/>
            <person name="Fuks G."/>
            <person name="Kavchok S."/>
            <person name="Keizer G."/>
            <person name="Linton E."/>
            <person name="Llaca V."/>
            <person name="Song R."/>
            <person name="Tanyolac B."/>
            <person name="Young S."/>
            <person name="Ho-Il K."/>
            <person name="Hahn J.H."/>
            <person name="Sangsakoo G."/>
            <person name="Vanavichit A."/>
            <person name="de Mattos Luiz.A.T."/>
            <person name="Zimmer P.D."/>
            <person name="Malone G."/>
            <person name="Dellagostin O."/>
            <person name="de Oliveira A.C."/>
            <person name="Bevan M."/>
            <person name="Bancroft I."/>
            <person name="Minx P."/>
            <person name="Cordum H."/>
            <person name="Wilson R."/>
            <person name="Cheng Z."/>
            <person name="Jin W."/>
            <person name="Jiang J."/>
            <person name="Leong S.A."/>
            <person name="Iwama H."/>
            <person name="Gojobori T."/>
            <person name="Itoh T."/>
            <person name="Niimura Y."/>
            <person name="Fujii Y."/>
            <person name="Habara T."/>
            <person name="Sakai H."/>
            <person name="Sato Y."/>
            <person name="Wilson G."/>
            <person name="Kumar K."/>
            <person name="McCouch S."/>
            <person name="Juretic N."/>
            <person name="Hoen D."/>
            <person name="Wright S."/>
            <person name="Bruskiewich R."/>
            <person name="Bureau T."/>
            <person name="Miyao A."/>
            <person name="Hirochika H."/>
            <person name="Nishikawa T."/>
            <person name="Kadowaki K."/>
            <person name="Sugiura M."/>
            <person name="Burr B."/>
            <person name="Sasaki T."/>
        </authorList>
    </citation>
    <scope>NUCLEOTIDE SEQUENCE [LARGE SCALE GENOMIC DNA]</scope>
    <source>
        <strain evidence="3">cv. Nipponbare</strain>
    </source>
</reference>
<evidence type="ECO:0000256" key="1">
    <source>
        <dbReference type="SAM" id="MobiDB-lite"/>
    </source>
</evidence>
<feature type="region of interest" description="Disordered" evidence="1">
    <location>
        <begin position="62"/>
        <end position="102"/>
    </location>
</feature>
<keyword evidence="3" id="KW-1185">Reference proteome</keyword>
<dbReference type="PaxDb" id="39947-A0A0P0XTL4"/>
<dbReference type="Proteomes" id="UP000059680">
    <property type="component" value="Chromosome 10"/>
</dbReference>
<dbReference type="InParanoid" id="A0A0P0XTL4"/>
<proteinExistence type="predicted"/>
<gene>
    <name evidence="2" type="ordered locus">Os10g0330675</name>
    <name evidence="2" type="ORF">OSNPB_100330675</name>
</gene>
<evidence type="ECO:0000313" key="3">
    <source>
        <dbReference type="Proteomes" id="UP000059680"/>
    </source>
</evidence>
<sequence length="121" mass="13419">MKLRYHSDQQHFNQSLACGMQNDNPQGIDARNFHTQNIGFFAEHRHSNQIACVAPGKKADAKEAWGSDDGIPVAFKEEDAGSGTEERPHGERGRKDDAANEGAKMMSWMGTFRLLCANVLD</sequence>
<accession>A0A0P0XTL4</accession>